<name>A0A0C5WNS0_9GAMM</name>
<organism evidence="1 2">
    <name type="scientific">Photobacterium gaetbulicola Gung47</name>
    <dbReference type="NCBI Taxonomy" id="658445"/>
    <lineage>
        <taxon>Bacteria</taxon>
        <taxon>Pseudomonadati</taxon>
        <taxon>Pseudomonadota</taxon>
        <taxon>Gammaproteobacteria</taxon>
        <taxon>Vibrionales</taxon>
        <taxon>Vibrionaceae</taxon>
        <taxon>Photobacterium</taxon>
    </lineage>
</organism>
<dbReference type="PATRIC" id="fig|658445.3.peg.3241"/>
<dbReference type="KEGG" id="pgb:H744_2c1339"/>
<dbReference type="SUPFAM" id="SSF89550">
    <property type="entry name" value="PHP domain-like"/>
    <property type="match status" value="1"/>
</dbReference>
<proteinExistence type="predicted"/>
<sequence>MRSLFQIRGILLSLRRRQDIMIEFDQLSEFFSDFFDYQARGKFIYFDFHLHTTASQGVIIPPSILAVLSGNTHLISVTDHNDIRGAIAACERGMNNVPGIELVCEDGFELLVYFRTLDQLEAFYIEDVEKNKHCYRARRTTRGVDYYLDLLAERDCYLSIPHINGLAQKNYLKHLPYMKSVLKRVNAVETYNHALPKNRNINAQIVRRAYQLEATFGSSALIARELMSFYRYLGKEERRHHRMLEGLFRQSMVSPLAQSWTGQ</sequence>
<keyword evidence="1" id="KW-0808">Transferase</keyword>
<evidence type="ECO:0000313" key="2">
    <source>
        <dbReference type="Proteomes" id="UP000032303"/>
    </source>
</evidence>
<protein>
    <submittedName>
        <fullName evidence="1">Putative GTP:adenosylcobinamide-phosphate guanylyltransferase-like protein</fullName>
    </submittedName>
</protein>
<dbReference type="GO" id="GO:0016779">
    <property type="term" value="F:nucleotidyltransferase activity"/>
    <property type="evidence" value="ECO:0007669"/>
    <property type="project" value="UniProtKB-KW"/>
</dbReference>
<gene>
    <name evidence="1" type="ORF">H744_2c1339</name>
</gene>
<keyword evidence="1" id="KW-0548">Nucleotidyltransferase</keyword>
<dbReference type="Proteomes" id="UP000032303">
    <property type="component" value="Chromosome 2"/>
</dbReference>
<accession>A0A0C5WNS0</accession>
<reference evidence="1 2" key="1">
    <citation type="submission" date="2013-05" db="EMBL/GenBank/DDBJ databases">
        <title>Complete genome sequence of the lipase-producing bacterium Photobacterium gaetbulicola Gung47.</title>
        <authorList>
            <person name="Kim Y.-O."/>
        </authorList>
    </citation>
    <scope>NUCLEOTIDE SEQUENCE [LARGE SCALE GENOMIC DNA]</scope>
    <source>
        <strain evidence="1 2">Gung47</strain>
    </source>
</reference>
<dbReference type="AlphaFoldDB" id="A0A0C5WNS0"/>
<dbReference type="Gene3D" id="3.20.20.140">
    <property type="entry name" value="Metal-dependent hydrolases"/>
    <property type="match status" value="1"/>
</dbReference>
<dbReference type="InterPro" id="IPR016195">
    <property type="entry name" value="Pol/histidinol_Pase-like"/>
</dbReference>
<dbReference type="EMBL" id="CP005974">
    <property type="protein sequence ID" value="AJR08017.1"/>
    <property type="molecule type" value="Genomic_DNA"/>
</dbReference>
<evidence type="ECO:0000313" key="1">
    <source>
        <dbReference type="EMBL" id="AJR08017.1"/>
    </source>
</evidence>
<dbReference type="HOGENOM" id="CLU_1057084_0_0_6"/>
<keyword evidence="2" id="KW-1185">Reference proteome</keyword>
<dbReference type="STRING" id="658445.H744_2c1339"/>